<proteinExistence type="predicted"/>
<evidence type="ECO:0000313" key="2">
    <source>
        <dbReference type="Proteomes" id="UP001151760"/>
    </source>
</evidence>
<sequence length="214" mass="23958">MQHLYPSRISVDPLQVILNSERECEEGDNFRKTLRFGEQKIQIDIKEPFSGARLLPLRSSFTVTIVVFGGPSKQTQVEGPSSTGQDIYLGSANQLNSIKSQGSSASLSVSCESAKLGNPRPMQFSRSWWYHTHYNICHYPQRQIWGFRSDLSLGIAFPGDMSPEISGTEKLEWDSFSGDIPGRHRWAQIVSVKQLSATVDGFPGRHVARDTKIN</sequence>
<evidence type="ECO:0000313" key="1">
    <source>
        <dbReference type="EMBL" id="GJT75812.1"/>
    </source>
</evidence>
<accession>A0ABQ5GJE2</accession>
<dbReference type="EMBL" id="BQNB010018565">
    <property type="protein sequence ID" value="GJT75812.1"/>
    <property type="molecule type" value="Genomic_DNA"/>
</dbReference>
<name>A0ABQ5GJE2_9ASTR</name>
<gene>
    <name evidence="1" type="ORF">Tco_1042537</name>
</gene>
<organism evidence="1 2">
    <name type="scientific">Tanacetum coccineum</name>
    <dbReference type="NCBI Taxonomy" id="301880"/>
    <lineage>
        <taxon>Eukaryota</taxon>
        <taxon>Viridiplantae</taxon>
        <taxon>Streptophyta</taxon>
        <taxon>Embryophyta</taxon>
        <taxon>Tracheophyta</taxon>
        <taxon>Spermatophyta</taxon>
        <taxon>Magnoliopsida</taxon>
        <taxon>eudicotyledons</taxon>
        <taxon>Gunneridae</taxon>
        <taxon>Pentapetalae</taxon>
        <taxon>asterids</taxon>
        <taxon>campanulids</taxon>
        <taxon>Asterales</taxon>
        <taxon>Asteraceae</taxon>
        <taxon>Asteroideae</taxon>
        <taxon>Anthemideae</taxon>
        <taxon>Anthemidinae</taxon>
        <taxon>Tanacetum</taxon>
    </lineage>
</organism>
<reference evidence="1" key="2">
    <citation type="submission" date="2022-01" db="EMBL/GenBank/DDBJ databases">
        <authorList>
            <person name="Yamashiro T."/>
            <person name="Shiraishi A."/>
            <person name="Satake H."/>
            <person name="Nakayama K."/>
        </authorList>
    </citation>
    <scope>NUCLEOTIDE SEQUENCE</scope>
</reference>
<protein>
    <submittedName>
        <fullName evidence="1">Uncharacterized protein</fullName>
    </submittedName>
</protein>
<comment type="caution">
    <text evidence="1">The sequence shown here is derived from an EMBL/GenBank/DDBJ whole genome shotgun (WGS) entry which is preliminary data.</text>
</comment>
<dbReference type="Proteomes" id="UP001151760">
    <property type="component" value="Unassembled WGS sequence"/>
</dbReference>
<reference evidence="1" key="1">
    <citation type="journal article" date="2022" name="Int. J. Mol. Sci.">
        <title>Draft Genome of Tanacetum Coccineum: Genomic Comparison of Closely Related Tanacetum-Family Plants.</title>
        <authorList>
            <person name="Yamashiro T."/>
            <person name="Shiraishi A."/>
            <person name="Nakayama K."/>
            <person name="Satake H."/>
        </authorList>
    </citation>
    <scope>NUCLEOTIDE SEQUENCE</scope>
</reference>
<keyword evidence="2" id="KW-1185">Reference proteome</keyword>